<comment type="caution">
    <text evidence="8">The sequence shown here is derived from an EMBL/GenBank/DDBJ whole genome shotgun (WGS) entry which is preliminary data.</text>
</comment>
<keyword evidence="2" id="KW-0678">Repressor</keyword>
<evidence type="ECO:0000256" key="4">
    <source>
        <dbReference type="ARBA" id="ARBA00023163"/>
    </source>
</evidence>
<dbReference type="GO" id="GO:0005654">
    <property type="term" value="C:nucleoplasm"/>
    <property type="evidence" value="ECO:0007669"/>
    <property type="project" value="UniProtKB-ARBA"/>
</dbReference>
<comment type="subcellular location">
    <subcellularLocation>
        <location evidence="1">Nucleus</location>
    </subcellularLocation>
</comment>
<evidence type="ECO:0000256" key="5">
    <source>
        <dbReference type="ARBA" id="ARBA00023242"/>
    </source>
</evidence>
<dbReference type="PANTHER" id="PTHR21964">
    <property type="entry name" value="BREAST CANCER METASTASIS-SUPPRESSOR 1"/>
    <property type="match status" value="1"/>
</dbReference>
<feature type="region of interest" description="Disordered" evidence="7">
    <location>
        <begin position="176"/>
        <end position="197"/>
    </location>
</feature>
<feature type="compositionally biased region" description="Basic and acidic residues" evidence="7">
    <location>
        <begin position="24"/>
        <end position="34"/>
    </location>
</feature>
<gene>
    <name evidence="8" type="ORF">HICCMSTLAB_LOCUS5146</name>
</gene>
<keyword evidence="4" id="KW-0804">Transcription</keyword>
<dbReference type="GO" id="GO:0010468">
    <property type="term" value="P:regulation of gene expression"/>
    <property type="evidence" value="ECO:0007669"/>
    <property type="project" value="UniProtKB-ARBA"/>
</dbReference>
<feature type="compositionally biased region" description="Basic and acidic residues" evidence="7">
    <location>
        <begin position="180"/>
        <end position="190"/>
    </location>
</feature>
<feature type="compositionally biased region" description="Acidic residues" evidence="7">
    <location>
        <begin position="35"/>
        <end position="48"/>
    </location>
</feature>
<dbReference type="Proteomes" id="UP000786811">
    <property type="component" value="Unassembled WGS sequence"/>
</dbReference>
<name>A0A8J2HBR3_COTCN</name>
<evidence type="ECO:0000313" key="8">
    <source>
        <dbReference type="EMBL" id="CAG5089213.1"/>
    </source>
</evidence>
<keyword evidence="9" id="KW-1185">Reference proteome</keyword>
<keyword evidence="3" id="KW-0805">Transcription regulation</keyword>
<protein>
    <submittedName>
        <fullName evidence="8">Similar to SUDS3: Sin3 histone deacetylase corepressor complex component SDS3 (Bos taurus)</fullName>
    </submittedName>
</protein>
<dbReference type="SMART" id="SM01401">
    <property type="entry name" value="Sds3"/>
    <property type="match status" value="1"/>
</dbReference>
<feature type="coiled-coil region" evidence="6">
    <location>
        <begin position="121"/>
        <end position="163"/>
    </location>
</feature>
<organism evidence="8 9">
    <name type="scientific">Cotesia congregata</name>
    <name type="common">Parasitoid wasp</name>
    <name type="synonym">Apanteles congregatus</name>
    <dbReference type="NCBI Taxonomy" id="51543"/>
    <lineage>
        <taxon>Eukaryota</taxon>
        <taxon>Metazoa</taxon>
        <taxon>Ecdysozoa</taxon>
        <taxon>Arthropoda</taxon>
        <taxon>Hexapoda</taxon>
        <taxon>Insecta</taxon>
        <taxon>Pterygota</taxon>
        <taxon>Neoptera</taxon>
        <taxon>Endopterygota</taxon>
        <taxon>Hymenoptera</taxon>
        <taxon>Apocrita</taxon>
        <taxon>Ichneumonoidea</taxon>
        <taxon>Braconidae</taxon>
        <taxon>Microgastrinae</taxon>
        <taxon>Cotesia</taxon>
    </lineage>
</organism>
<feature type="compositionally biased region" description="Basic and acidic residues" evidence="7">
    <location>
        <begin position="50"/>
        <end position="60"/>
    </location>
</feature>
<evidence type="ECO:0000256" key="2">
    <source>
        <dbReference type="ARBA" id="ARBA00022491"/>
    </source>
</evidence>
<dbReference type="InterPro" id="IPR013907">
    <property type="entry name" value="Sds3"/>
</dbReference>
<dbReference type="Pfam" id="PF08598">
    <property type="entry name" value="Sds3"/>
    <property type="match status" value="1"/>
</dbReference>
<evidence type="ECO:0000313" key="9">
    <source>
        <dbReference type="Proteomes" id="UP000786811"/>
    </source>
</evidence>
<evidence type="ECO:0000256" key="1">
    <source>
        <dbReference type="ARBA" id="ARBA00004123"/>
    </source>
</evidence>
<dbReference type="OrthoDB" id="70376at2759"/>
<feature type="region of interest" description="Disordered" evidence="7">
    <location>
        <begin position="1"/>
        <end position="60"/>
    </location>
</feature>
<keyword evidence="6" id="KW-0175">Coiled coil</keyword>
<evidence type="ECO:0000256" key="7">
    <source>
        <dbReference type="SAM" id="MobiDB-lite"/>
    </source>
</evidence>
<sequence>MSYQGSPFSVVYGPDDYDLDDDNEHYMDDDRNVDDPDESDEDTEEASEPEMGKSEEMTEIKEQVYQDKLGSLKKQLQQLNDGSHPEFIRKLKRLESQYQERIRLNIIHREYLIEWAERDYVAEKKAACKEFEDKKIDLKENLLTDMEEKKKMIESDRQTMELTGDSTEVKPVMTRKLRRRPNDPVPEKVEKRRKPPPAQLNYLLDEKEIENDLKAISRGKVTPTVRKQVVIPHFNNPVNISTSHVPPSTEANLVETRIEDGKLWYERRWYHRGQPVYVEGMEMSRFGANIAAIGTEVIWVKKVSDGTKVRICISQLSRGRVSLKRRAS</sequence>
<keyword evidence="5" id="KW-0539">Nucleus</keyword>
<accession>A0A8J2HBR3</accession>
<evidence type="ECO:0000256" key="6">
    <source>
        <dbReference type="SAM" id="Coils"/>
    </source>
</evidence>
<evidence type="ECO:0000256" key="3">
    <source>
        <dbReference type="ARBA" id="ARBA00023015"/>
    </source>
</evidence>
<proteinExistence type="predicted"/>
<dbReference type="EMBL" id="CAJNRD030001119">
    <property type="protein sequence ID" value="CAG5089213.1"/>
    <property type="molecule type" value="Genomic_DNA"/>
</dbReference>
<dbReference type="AlphaFoldDB" id="A0A8J2HBR3"/>
<reference evidence="8" key="1">
    <citation type="submission" date="2021-04" db="EMBL/GenBank/DDBJ databases">
        <authorList>
            <person name="Chebbi M.A.C M."/>
        </authorList>
    </citation>
    <scope>NUCLEOTIDE SEQUENCE</scope>
</reference>